<organism evidence="1 2">
    <name type="scientific">Rhodococcus daqingensis</name>
    <dbReference type="NCBI Taxonomy" id="2479363"/>
    <lineage>
        <taxon>Bacteria</taxon>
        <taxon>Bacillati</taxon>
        <taxon>Actinomycetota</taxon>
        <taxon>Actinomycetes</taxon>
        <taxon>Mycobacteriales</taxon>
        <taxon>Nocardiaceae</taxon>
        <taxon>Rhodococcus</taxon>
    </lineage>
</organism>
<keyword evidence="2" id="KW-1185">Reference proteome</keyword>
<protein>
    <submittedName>
        <fullName evidence="1">SRPBCC family protein</fullName>
    </submittedName>
</protein>
<dbReference type="InterPro" id="IPR019587">
    <property type="entry name" value="Polyketide_cyclase/dehydratase"/>
</dbReference>
<dbReference type="EMBL" id="JBHTCS010000022">
    <property type="protein sequence ID" value="MFC7449981.1"/>
    <property type="molecule type" value="Genomic_DNA"/>
</dbReference>
<proteinExistence type="predicted"/>
<evidence type="ECO:0000313" key="2">
    <source>
        <dbReference type="Proteomes" id="UP001596484"/>
    </source>
</evidence>
<dbReference type="RefSeq" id="WP_378407472.1">
    <property type="nucleotide sequence ID" value="NZ_JBHTCS010000022.1"/>
</dbReference>
<gene>
    <name evidence="1" type="ORF">ACFQS9_18960</name>
</gene>
<comment type="caution">
    <text evidence="1">The sequence shown here is derived from an EMBL/GenBank/DDBJ whole genome shotgun (WGS) entry which is preliminary data.</text>
</comment>
<accession>A0ABW2S1J2</accession>
<sequence>MSIVDVSTEIVIARPRHDVAAYASDPDTATTWYANIAAVEWKSAKPAVIGSRIAFVATFLGRRLSYTYRVTELVPDERFVMRTDEGPFRMETSYAWSDAGEGLTRMVLRNRGEPSGFGKIAAPVMAAAMRRANTKDLARLKTILEATGAGE</sequence>
<name>A0ABW2S1J2_9NOCA</name>
<dbReference type="Gene3D" id="3.30.530.20">
    <property type="match status" value="1"/>
</dbReference>
<dbReference type="Pfam" id="PF10604">
    <property type="entry name" value="Polyketide_cyc2"/>
    <property type="match status" value="1"/>
</dbReference>
<evidence type="ECO:0000313" key="1">
    <source>
        <dbReference type="EMBL" id="MFC7449981.1"/>
    </source>
</evidence>
<dbReference type="SUPFAM" id="SSF55961">
    <property type="entry name" value="Bet v1-like"/>
    <property type="match status" value="1"/>
</dbReference>
<dbReference type="Proteomes" id="UP001596484">
    <property type="component" value="Unassembled WGS sequence"/>
</dbReference>
<dbReference type="CDD" id="cd08865">
    <property type="entry name" value="SRPBCC_10"/>
    <property type="match status" value="1"/>
</dbReference>
<reference evidence="2" key="1">
    <citation type="journal article" date="2019" name="Int. J. Syst. Evol. Microbiol.">
        <title>The Global Catalogue of Microorganisms (GCM) 10K type strain sequencing project: providing services to taxonomists for standard genome sequencing and annotation.</title>
        <authorList>
            <consortium name="The Broad Institute Genomics Platform"/>
            <consortium name="The Broad Institute Genome Sequencing Center for Infectious Disease"/>
            <person name="Wu L."/>
            <person name="Ma J."/>
        </authorList>
    </citation>
    <scope>NUCLEOTIDE SEQUENCE [LARGE SCALE GENOMIC DNA]</scope>
    <source>
        <strain evidence="2">ICMP 19430</strain>
    </source>
</reference>
<dbReference type="InterPro" id="IPR023393">
    <property type="entry name" value="START-like_dom_sf"/>
</dbReference>